<dbReference type="NCBIfam" id="TIGR00254">
    <property type="entry name" value="GGDEF"/>
    <property type="match status" value="1"/>
</dbReference>
<dbReference type="InterPro" id="IPR029787">
    <property type="entry name" value="Nucleotide_cyclase"/>
</dbReference>
<protein>
    <submittedName>
        <fullName evidence="3">Diguanylate cyclase</fullName>
    </submittedName>
</protein>
<dbReference type="PROSITE" id="PS50887">
    <property type="entry name" value="GGDEF"/>
    <property type="match status" value="1"/>
</dbReference>
<dbReference type="PROSITE" id="PS50113">
    <property type="entry name" value="PAC"/>
    <property type="match status" value="1"/>
</dbReference>
<dbReference type="OrthoDB" id="9812260at2"/>
<evidence type="ECO:0000259" key="2">
    <source>
        <dbReference type="PROSITE" id="PS50887"/>
    </source>
</evidence>
<dbReference type="CDD" id="cd01949">
    <property type="entry name" value="GGDEF"/>
    <property type="match status" value="1"/>
</dbReference>
<accession>A0A433X5E3</accession>
<feature type="domain" description="GGDEF" evidence="2">
    <location>
        <begin position="207"/>
        <end position="338"/>
    </location>
</feature>
<organism evidence="3 4">
    <name type="scientific">Arsenicitalea aurantiaca</name>
    <dbReference type="NCBI Taxonomy" id="1783274"/>
    <lineage>
        <taxon>Bacteria</taxon>
        <taxon>Pseudomonadati</taxon>
        <taxon>Pseudomonadota</taxon>
        <taxon>Alphaproteobacteria</taxon>
        <taxon>Hyphomicrobiales</taxon>
        <taxon>Devosiaceae</taxon>
        <taxon>Arsenicitalea</taxon>
    </lineage>
</organism>
<dbReference type="SUPFAM" id="SSF55785">
    <property type="entry name" value="PYP-like sensor domain (PAS domain)"/>
    <property type="match status" value="1"/>
</dbReference>
<dbReference type="InterPro" id="IPR043128">
    <property type="entry name" value="Rev_trsase/Diguanyl_cyclase"/>
</dbReference>
<dbReference type="SMART" id="SM00086">
    <property type="entry name" value="PAC"/>
    <property type="match status" value="1"/>
</dbReference>
<dbReference type="SMART" id="SM00267">
    <property type="entry name" value="GGDEF"/>
    <property type="match status" value="1"/>
</dbReference>
<dbReference type="InterPro" id="IPR052155">
    <property type="entry name" value="Biofilm_reg_signaling"/>
</dbReference>
<dbReference type="InterPro" id="IPR001610">
    <property type="entry name" value="PAC"/>
</dbReference>
<dbReference type="AlphaFoldDB" id="A0A433X5E3"/>
<dbReference type="InterPro" id="IPR000160">
    <property type="entry name" value="GGDEF_dom"/>
</dbReference>
<gene>
    <name evidence="3" type="ORF">EMQ25_14165</name>
</gene>
<dbReference type="PANTHER" id="PTHR44757:SF2">
    <property type="entry name" value="BIOFILM ARCHITECTURE MAINTENANCE PROTEIN MBAA"/>
    <property type="match status" value="1"/>
</dbReference>
<dbReference type="Proteomes" id="UP000281547">
    <property type="component" value="Unassembled WGS sequence"/>
</dbReference>
<reference evidence="3 4" key="1">
    <citation type="journal article" date="2016" name="Int. J. Syst. Evol. Microbiol.">
        <title>Arsenicitalea aurantiaca gen. nov., sp. nov., a new member of the family Hyphomicrobiaceae, isolated from high-arsenic sediment.</title>
        <authorList>
            <person name="Mu Y."/>
            <person name="Zhou L."/>
            <person name="Zeng X.C."/>
            <person name="Liu L."/>
            <person name="Pan Y."/>
            <person name="Chen X."/>
            <person name="Wang J."/>
            <person name="Li S."/>
            <person name="Li W.J."/>
            <person name="Wang Y."/>
        </authorList>
    </citation>
    <scope>NUCLEOTIDE SEQUENCE [LARGE SCALE GENOMIC DNA]</scope>
    <source>
        <strain evidence="3 4">42-50</strain>
    </source>
</reference>
<evidence type="ECO:0000313" key="4">
    <source>
        <dbReference type="Proteomes" id="UP000281547"/>
    </source>
</evidence>
<dbReference type="Gene3D" id="3.30.450.20">
    <property type="entry name" value="PAS domain"/>
    <property type="match status" value="1"/>
</dbReference>
<feature type="domain" description="PAC" evidence="1">
    <location>
        <begin position="125"/>
        <end position="176"/>
    </location>
</feature>
<dbReference type="InterPro" id="IPR013655">
    <property type="entry name" value="PAS_fold_3"/>
</dbReference>
<dbReference type="InterPro" id="IPR000700">
    <property type="entry name" value="PAS-assoc_C"/>
</dbReference>
<sequence>MHDAQRIAEDAPGAGLMRRLTGETATIALLEARLAAQERVIAEQAAQLAHSRKIFERASATARIGVWECDLDGEHLRWTDMVYDIFELPRGSAITRETTLALYTPTSRAKLQPVRNRLIEQGIGFSLDVEIVTAKGRHRWMRITATIEHENGVPVRIFGMKQDITEEKILADRTRYLALFDAMTGLANRSQFHDRLEALCANDSDTAIGALLLIDLDGFKPINDRFGHALGDHCLRVVAERLTDVCAGAELVARVGGDEFAVLLASEPAIADRSSRLADRIVTALSEPVLHENATLTLGASIGIAMADGLAPDDLFKRADLALYAAKDAGRGTYRIAE</sequence>
<evidence type="ECO:0000313" key="3">
    <source>
        <dbReference type="EMBL" id="RUT29268.1"/>
    </source>
</evidence>
<keyword evidence="4" id="KW-1185">Reference proteome</keyword>
<dbReference type="Pfam" id="PF08447">
    <property type="entry name" value="PAS_3"/>
    <property type="match status" value="1"/>
</dbReference>
<dbReference type="PANTHER" id="PTHR44757">
    <property type="entry name" value="DIGUANYLATE CYCLASE DGCP"/>
    <property type="match status" value="1"/>
</dbReference>
<dbReference type="RefSeq" id="WP_127189258.1">
    <property type="nucleotide sequence ID" value="NZ_RZNJ01000005.1"/>
</dbReference>
<dbReference type="SUPFAM" id="SSF55073">
    <property type="entry name" value="Nucleotide cyclase"/>
    <property type="match status" value="1"/>
</dbReference>
<name>A0A433X5E3_9HYPH</name>
<dbReference type="Pfam" id="PF00990">
    <property type="entry name" value="GGDEF"/>
    <property type="match status" value="1"/>
</dbReference>
<dbReference type="InterPro" id="IPR035965">
    <property type="entry name" value="PAS-like_dom_sf"/>
</dbReference>
<proteinExistence type="predicted"/>
<dbReference type="Gene3D" id="3.30.70.270">
    <property type="match status" value="1"/>
</dbReference>
<comment type="caution">
    <text evidence="3">The sequence shown here is derived from an EMBL/GenBank/DDBJ whole genome shotgun (WGS) entry which is preliminary data.</text>
</comment>
<evidence type="ECO:0000259" key="1">
    <source>
        <dbReference type="PROSITE" id="PS50113"/>
    </source>
</evidence>
<dbReference type="EMBL" id="RZNJ01000005">
    <property type="protein sequence ID" value="RUT29268.1"/>
    <property type="molecule type" value="Genomic_DNA"/>
</dbReference>